<dbReference type="GO" id="GO:0016020">
    <property type="term" value="C:membrane"/>
    <property type="evidence" value="ECO:0007669"/>
    <property type="project" value="InterPro"/>
</dbReference>
<dbReference type="Proteomes" id="UP000294887">
    <property type="component" value="Unassembled WGS sequence"/>
</dbReference>
<dbReference type="PANTHER" id="PTHR46743">
    <property type="entry name" value="TEICHOIC ACIDS EXPORT ATP-BINDING PROTEIN TAGH"/>
    <property type="match status" value="1"/>
</dbReference>
<evidence type="ECO:0000256" key="2">
    <source>
        <dbReference type="ARBA" id="ARBA00022448"/>
    </source>
</evidence>
<evidence type="ECO:0000256" key="4">
    <source>
        <dbReference type="ARBA" id="ARBA00022840"/>
    </source>
</evidence>
<gene>
    <name evidence="6" type="ORF">EV695_3682</name>
</gene>
<dbReference type="GO" id="GO:0140359">
    <property type="term" value="F:ABC-type transporter activity"/>
    <property type="evidence" value="ECO:0007669"/>
    <property type="project" value="InterPro"/>
</dbReference>
<keyword evidence="4 6" id="KW-0067">ATP-binding</keyword>
<dbReference type="OrthoDB" id="9778870at2"/>
<evidence type="ECO:0000256" key="1">
    <source>
        <dbReference type="ARBA" id="ARBA00005417"/>
    </source>
</evidence>
<dbReference type="SUPFAM" id="SSF52540">
    <property type="entry name" value="P-loop containing nucleoside triphosphate hydrolases"/>
    <property type="match status" value="1"/>
</dbReference>
<proteinExistence type="inferred from homology"/>
<evidence type="ECO:0000256" key="3">
    <source>
        <dbReference type="ARBA" id="ARBA00022741"/>
    </source>
</evidence>
<dbReference type="PROSITE" id="PS50893">
    <property type="entry name" value="ABC_TRANSPORTER_2"/>
    <property type="match status" value="1"/>
</dbReference>
<reference evidence="6 7" key="1">
    <citation type="submission" date="2019-03" db="EMBL/GenBank/DDBJ databases">
        <title>Genomic Encyclopedia of Type Strains, Phase IV (KMG-IV): sequencing the most valuable type-strain genomes for metagenomic binning, comparative biology and taxonomic classification.</title>
        <authorList>
            <person name="Goeker M."/>
        </authorList>
    </citation>
    <scope>NUCLEOTIDE SEQUENCE [LARGE SCALE GENOMIC DNA]</scope>
    <source>
        <strain evidence="6 7">DSM 24830</strain>
    </source>
</reference>
<sequence>MIEFRNVNKAYDMANGQNIVLKNVNFKFPERKNIGVLGVNGAGKSTLLRLIAGSEYPDSGRIIRKGRYSWPLGFTGSFHPSLTGIENLRFACRIYNADIKYVTEYVKDFSEIGDYIHEPIKTYSSGMRSRLAFALSMAIDFEVYLVDEIMGVGDQGFQQKCKEAFAAKRENSSIIMVSHSMATIKEYSDVALLLTGDNLEIHDDVDHAIELYNVLTTAST</sequence>
<evidence type="ECO:0000313" key="7">
    <source>
        <dbReference type="Proteomes" id="UP000294887"/>
    </source>
</evidence>
<dbReference type="Pfam" id="PF00005">
    <property type="entry name" value="ABC_tran"/>
    <property type="match status" value="1"/>
</dbReference>
<dbReference type="GO" id="GO:0005524">
    <property type="term" value="F:ATP binding"/>
    <property type="evidence" value="ECO:0007669"/>
    <property type="project" value="UniProtKB-KW"/>
</dbReference>
<dbReference type="RefSeq" id="WP_131907440.1">
    <property type="nucleotide sequence ID" value="NZ_BAAAFU010000007.1"/>
</dbReference>
<evidence type="ECO:0000259" key="5">
    <source>
        <dbReference type="PROSITE" id="PS50893"/>
    </source>
</evidence>
<protein>
    <submittedName>
        <fullName evidence="6">Capsular polysaccharide transport system ATP-binding protein</fullName>
    </submittedName>
</protein>
<dbReference type="PANTHER" id="PTHR46743:SF2">
    <property type="entry name" value="TEICHOIC ACIDS EXPORT ATP-BINDING PROTEIN TAGH"/>
    <property type="match status" value="1"/>
</dbReference>
<keyword evidence="2" id="KW-0813">Transport</keyword>
<keyword evidence="7" id="KW-1185">Reference proteome</keyword>
<dbReference type="CDD" id="cd03220">
    <property type="entry name" value="ABC_KpsT_Wzt"/>
    <property type="match status" value="1"/>
</dbReference>
<dbReference type="GO" id="GO:0016887">
    <property type="term" value="F:ATP hydrolysis activity"/>
    <property type="evidence" value="ECO:0007669"/>
    <property type="project" value="InterPro"/>
</dbReference>
<dbReference type="InterPro" id="IPR003439">
    <property type="entry name" value="ABC_transporter-like_ATP-bd"/>
</dbReference>
<dbReference type="SMART" id="SM00382">
    <property type="entry name" value="AAA"/>
    <property type="match status" value="1"/>
</dbReference>
<keyword evidence="3" id="KW-0547">Nucleotide-binding</keyword>
<dbReference type="PROSITE" id="PS00211">
    <property type="entry name" value="ABC_TRANSPORTER_1"/>
    <property type="match status" value="1"/>
</dbReference>
<dbReference type="EMBL" id="SMFQ01000005">
    <property type="protein sequence ID" value="TCJ82944.1"/>
    <property type="molecule type" value="Genomic_DNA"/>
</dbReference>
<comment type="caution">
    <text evidence="6">The sequence shown here is derived from an EMBL/GenBank/DDBJ whole genome shotgun (WGS) entry which is preliminary data.</text>
</comment>
<evidence type="ECO:0000313" key="6">
    <source>
        <dbReference type="EMBL" id="TCJ82944.1"/>
    </source>
</evidence>
<dbReference type="InterPro" id="IPR003593">
    <property type="entry name" value="AAA+_ATPase"/>
</dbReference>
<dbReference type="InterPro" id="IPR017871">
    <property type="entry name" value="ABC_transporter-like_CS"/>
</dbReference>
<name>A0A4R1ET32_9GAMM</name>
<dbReference type="AlphaFoldDB" id="A0A4R1ET32"/>
<comment type="similarity">
    <text evidence="1">Belongs to the ABC transporter superfamily.</text>
</comment>
<feature type="domain" description="ABC transporter" evidence="5">
    <location>
        <begin position="2"/>
        <end position="218"/>
    </location>
</feature>
<dbReference type="Gene3D" id="3.40.50.300">
    <property type="entry name" value="P-loop containing nucleotide triphosphate hydrolases"/>
    <property type="match status" value="1"/>
</dbReference>
<dbReference type="InterPro" id="IPR050683">
    <property type="entry name" value="Bact_Polysacc_Export_ATP-bd"/>
</dbReference>
<accession>A0A4R1ET32</accession>
<dbReference type="InterPro" id="IPR015860">
    <property type="entry name" value="ABC_transpr_TagH-like"/>
</dbReference>
<dbReference type="InterPro" id="IPR027417">
    <property type="entry name" value="P-loop_NTPase"/>
</dbReference>
<organism evidence="6 7">
    <name type="scientific">Cocleimonas flava</name>
    <dbReference type="NCBI Taxonomy" id="634765"/>
    <lineage>
        <taxon>Bacteria</taxon>
        <taxon>Pseudomonadati</taxon>
        <taxon>Pseudomonadota</taxon>
        <taxon>Gammaproteobacteria</taxon>
        <taxon>Thiotrichales</taxon>
        <taxon>Thiotrichaceae</taxon>
        <taxon>Cocleimonas</taxon>
    </lineage>
</organism>